<dbReference type="EMBL" id="BONZ01000039">
    <property type="protein sequence ID" value="GIH16100.1"/>
    <property type="molecule type" value="Genomic_DNA"/>
</dbReference>
<evidence type="ECO:0000256" key="4">
    <source>
        <dbReference type="ARBA" id="ARBA00022989"/>
    </source>
</evidence>
<feature type="transmembrane region" description="Helical" evidence="6">
    <location>
        <begin position="90"/>
        <end position="123"/>
    </location>
</feature>
<accession>A0A8J3QUM0</accession>
<keyword evidence="4 6" id="KW-1133">Transmembrane helix</keyword>
<name>A0A8J3QUM0_9ACTN</name>
<evidence type="ECO:0000256" key="6">
    <source>
        <dbReference type="SAM" id="Phobius"/>
    </source>
</evidence>
<evidence type="ECO:0000256" key="5">
    <source>
        <dbReference type="ARBA" id="ARBA00023136"/>
    </source>
</evidence>
<comment type="caution">
    <text evidence="8">The sequence shown here is derived from an EMBL/GenBank/DDBJ whole genome shotgun (WGS) entry which is preliminary data.</text>
</comment>
<dbReference type="InterPro" id="IPR018076">
    <property type="entry name" value="T2SS_GspF_dom"/>
</dbReference>
<dbReference type="PANTHER" id="PTHR35007:SF1">
    <property type="entry name" value="PILUS ASSEMBLY PROTEIN"/>
    <property type="match status" value="1"/>
</dbReference>
<organism evidence="8 9">
    <name type="scientific">Rugosimonospora africana</name>
    <dbReference type="NCBI Taxonomy" id="556532"/>
    <lineage>
        <taxon>Bacteria</taxon>
        <taxon>Bacillati</taxon>
        <taxon>Actinomycetota</taxon>
        <taxon>Actinomycetes</taxon>
        <taxon>Micromonosporales</taxon>
        <taxon>Micromonosporaceae</taxon>
        <taxon>Rugosimonospora</taxon>
    </lineage>
</organism>
<feature type="transmembrane region" description="Helical" evidence="6">
    <location>
        <begin position="258"/>
        <end position="275"/>
    </location>
</feature>
<evidence type="ECO:0000256" key="2">
    <source>
        <dbReference type="ARBA" id="ARBA00022475"/>
    </source>
</evidence>
<evidence type="ECO:0000259" key="7">
    <source>
        <dbReference type="Pfam" id="PF00482"/>
    </source>
</evidence>
<feature type="domain" description="Type II secretion system protein GspF" evidence="7">
    <location>
        <begin position="149"/>
        <end position="276"/>
    </location>
</feature>
<sequence length="285" mass="29832">MIAALAAGATFGLGVSAIAYGLRPPRPPLARVLDGLRRPTPARPAGRARAYEAVAVPARWLGLPRPRVALDLATMQKDPTQHLAEQTLAVLVGALIIPLAAAAAGLSGQVPLWLALFGGAVGFRWADTQLRQQAQRRRDQLRHTLAMLLTLLTISLARGAGVEQALGESSSVCTGPAADRLRQVLSAARIMRRPPWQDLGELGEATGVVELAELAAAMGLAGTEGARIRASLAARAAAMRQAATARAETEADKASSRMSVPLLLLGLAYLIFLLYPPIASIGSSL</sequence>
<dbReference type="PANTHER" id="PTHR35007">
    <property type="entry name" value="INTEGRAL MEMBRANE PROTEIN-RELATED"/>
    <property type="match status" value="1"/>
</dbReference>
<keyword evidence="3 6" id="KW-0812">Transmembrane</keyword>
<gene>
    <name evidence="8" type="ORF">Raf01_42720</name>
</gene>
<keyword evidence="2" id="KW-1003">Cell membrane</keyword>
<evidence type="ECO:0000256" key="3">
    <source>
        <dbReference type="ARBA" id="ARBA00022692"/>
    </source>
</evidence>
<evidence type="ECO:0000313" key="8">
    <source>
        <dbReference type="EMBL" id="GIH16100.1"/>
    </source>
</evidence>
<keyword evidence="5 6" id="KW-0472">Membrane</keyword>
<dbReference type="Proteomes" id="UP000642748">
    <property type="component" value="Unassembled WGS sequence"/>
</dbReference>
<keyword evidence="9" id="KW-1185">Reference proteome</keyword>
<evidence type="ECO:0000256" key="1">
    <source>
        <dbReference type="ARBA" id="ARBA00004651"/>
    </source>
</evidence>
<dbReference type="GO" id="GO:0005886">
    <property type="term" value="C:plasma membrane"/>
    <property type="evidence" value="ECO:0007669"/>
    <property type="project" value="UniProtKB-SubCell"/>
</dbReference>
<proteinExistence type="predicted"/>
<reference evidence="8" key="1">
    <citation type="submission" date="2021-01" db="EMBL/GenBank/DDBJ databases">
        <title>Whole genome shotgun sequence of Rugosimonospora africana NBRC 104875.</title>
        <authorList>
            <person name="Komaki H."/>
            <person name="Tamura T."/>
        </authorList>
    </citation>
    <scope>NUCLEOTIDE SEQUENCE</scope>
    <source>
        <strain evidence="8">NBRC 104875</strain>
    </source>
</reference>
<evidence type="ECO:0000313" key="9">
    <source>
        <dbReference type="Proteomes" id="UP000642748"/>
    </source>
</evidence>
<dbReference type="RefSeq" id="WP_203919691.1">
    <property type="nucleotide sequence ID" value="NZ_BONZ01000039.1"/>
</dbReference>
<dbReference type="AlphaFoldDB" id="A0A8J3QUM0"/>
<comment type="subcellular location">
    <subcellularLocation>
        <location evidence="1">Cell membrane</location>
        <topology evidence="1">Multi-pass membrane protein</topology>
    </subcellularLocation>
</comment>
<protein>
    <submittedName>
        <fullName evidence="8">Type II secretion system protein</fullName>
    </submittedName>
</protein>
<dbReference type="Pfam" id="PF00482">
    <property type="entry name" value="T2SSF"/>
    <property type="match status" value="1"/>
</dbReference>